<sequence>MSLIRNKTEIQSIKEIAERLAETKGIEMLCSQVLGQKLEQSTFHKKNNEIKKIMEYSFDTPIELQSLLNGHWDLLQEQEMKQFISVSTISAFKNKKIDLKNGGVSPYIYEF</sequence>
<comment type="caution">
    <text evidence="1">The sequence shown here is derived from an EMBL/GenBank/DDBJ whole genome shotgun (WGS) entry which is preliminary data.</text>
</comment>
<dbReference type="EMBL" id="PGET01000001">
    <property type="protein sequence ID" value="PJJ31132.1"/>
    <property type="molecule type" value="Genomic_DNA"/>
</dbReference>
<organism evidence="1 2">
    <name type="scientific">[Clostridium] celerecrescens 18A</name>
    <dbReference type="NCBI Taxonomy" id="1286362"/>
    <lineage>
        <taxon>Bacteria</taxon>
        <taxon>Bacillati</taxon>
        <taxon>Bacillota</taxon>
        <taxon>Clostridia</taxon>
        <taxon>Lachnospirales</taxon>
        <taxon>Lachnospiraceae</taxon>
        <taxon>Lacrimispora</taxon>
    </lineage>
</organism>
<gene>
    <name evidence="1" type="ORF">H171_4772</name>
</gene>
<name>A0A2M8ZCD9_9FIRM</name>
<protein>
    <submittedName>
        <fullName evidence="1">Uncharacterized protein</fullName>
    </submittedName>
</protein>
<evidence type="ECO:0000313" key="2">
    <source>
        <dbReference type="Proteomes" id="UP000231092"/>
    </source>
</evidence>
<reference evidence="1 2" key="1">
    <citation type="submission" date="2017-11" db="EMBL/GenBank/DDBJ databases">
        <title>Understudied soil microbes with underappreciated capabilities: Untangling the Clostridium saccharolyticum group.</title>
        <authorList>
            <person name="Leschine S."/>
        </authorList>
    </citation>
    <scope>NUCLEOTIDE SEQUENCE [LARGE SCALE GENOMIC DNA]</scope>
    <source>
        <strain evidence="1 2">18A</strain>
    </source>
</reference>
<dbReference type="Proteomes" id="UP000231092">
    <property type="component" value="Unassembled WGS sequence"/>
</dbReference>
<proteinExistence type="predicted"/>
<dbReference type="RefSeq" id="WP_100307294.1">
    <property type="nucleotide sequence ID" value="NZ_PGET01000001.1"/>
</dbReference>
<accession>A0A2M8ZCD9</accession>
<evidence type="ECO:0000313" key="1">
    <source>
        <dbReference type="EMBL" id="PJJ31132.1"/>
    </source>
</evidence>
<dbReference type="AlphaFoldDB" id="A0A2M8ZCD9"/>